<protein>
    <submittedName>
        <fullName evidence="1">Uncharacterized protein</fullName>
    </submittedName>
</protein>
<name>A0A3E0VRY0_9MICO</name>
<comment type="caution">
    <text evidence="1">The sequence shown here is derived from an EMBL/GenBank/DDBJ whole genome shotgun (WGS) entry which is preliminary data.</text>
</comment>
<proteinExistence type="predicted"/>
<dbReference type="Proteomes" id="UP000256709">
    <property type="component" value="Unassembled WGS sequence"/>
</dbReference>
<evidence type="ECO:0000313" key="1">
    <source>
        <dbReference type="EMBL" id="RFA12636.1"/>
    </source>
</evidence>
<evidence type="ECO:0000313" key="2">
    <source>
        <dbReference type="Proteomes" id="UP000256709"/>
    </source>
</evidence>
<dbReference type="RefSeq" id="WP_116283081.1">
    <property type="nucleotide sequence ID" value="NZ_NBXA01000021.1"/>
</dbReference>
<dbReference type="EMBL" id="NBXA01000021">
    <property type="protein sequence ID" value="RFA12636.1"/>
    <property type="molecule type" value="Genomic_DNA"/>
</dbReference>
<sequence length="71" mass="7951">MDLFDIAYDALPPERDTQTVEQKIARANVLAILSVSQHLSRINEGESTFSESIVDLARHFAPAAGKTDWHR</sequence>
<dbReference type="AlphaFoldDB" id="A0A3E0VRY0"/>
<organism evidence="1 2">
    <name type="scientific">Subtercola boreus</name>
    <dbReference type="NCBI Taxonomy" id="120213"/>
    <lineage>
        <taxon>Bacteria</taxon>
        <taxon>Bacillati</taxon>
        <taxon>Actinomycetota</taxon>
        <taxon>Actinomycetes</taxon>
        <taxon>Micrococcales</taxon>
        <taxon>Microbacteriaceae</taxon>
        <taxon>Subtercola</taxon>
    </lineage>
</organism>
<dbReference type="OrthoDB" id="9917173at2"/>
<gene>
    <name evidence="1" type="ORF">B7R21_09830</name>
</gene>
<accession>A0A3E0VRY0</accession>
<reference evidence="1 2" key="1">
    <citation type="submission" date="2017-04" db="EMBL/GenBank/DDBJ databases">
        <title>Comparative genome analysis of Subtercola boreus.</title>
        <authorList>
            <person name="Cho Y.-J."/>
            <person name="Cho A."/>
            <person name="Kim O.-S."/>
            <person name="Lee J.-I."/>
        </authorList>
    </citation>
    <scope>NUCLEOTIDE SEQUENCE [LARGE SCALE GENOMIC DNA]</scope>
    <source>
        <strain evidence="1 2">P27444</strain>
    </source>
</reference>